<comment type="cofactor">
    <cofactor evidence="5">
        <name>pyridoxal 5'-phosphate</name>
        <dbReference type="ChEBI" id="CHEBI:597326"/>
    </cofactor>
    <text evidence="5">Binds 1 pyridoxal phosphate per subunit.</text>
</comment>
<dbReference type="InterPro" id="IPR015421">
    <property type="entry name" value="PyrdxlP-dep_Trfase_major"/>
</dbReference>
<keyword evidence="5" id="KW-0963">Cytoplasm</keyword>
<accession>A0ABW9GVK1</accession>
<organism evidence="6 7">
    <name type="scientific">Peptococcus simiae</name>
    <dbReference type="NCBI Taxonomy" id="1643805"/>
    <lineage>
        <taxon>Bacteria</taxon>
        <taxon>Bacillati</taxon>
        <taxon>Bacillota</taxon>
        <taxon>Clostridia</taxon>
        <taxon>Eubacteriales</taxon>
        <taxon>Peptococcaceae</taxon>
        <taxon>Peptococcus</taxon>
    </lineage>
</organism>
<dbReference type="SUPFAM" id="SSF53383">
    <property type="entry name" value="PLP-dependent transferases"/>
    <property type="match status" value="1"/>
</dbReference>
<keyword evidence="3 5" id="KW-0808">Transferase</keyword>
<dbReference type="InterPro" id="IPR015422">
    <property type="entry name" value="PyrdxlP-dep_Trfase_small"/>
</dbReference>
<comment type="caution">
    <text evidence="6">The sequence shown here is derived from an EMBL/GenBank/DDBJ whole genome shotgun (WGS) entry which is preliminary data.</text>
</comment>
<dbReference type="EC" id="2.6.1.11" evidence="5"/>
<feature type="binding site" evidence="5">
    <location>
        <position position="138"/>
    </location>
    <ligand>
        <name>pyridoxal 5'-phosphate</name>
        <dbReference type="ChEBI" id="CHEBI:597326"/>
    </ligand>
</feature>
<dbReference type="EMBL" id="JBJUVG010000001">
    <property type="protein sequence ID" value="MFM9412797.1"/>
    <property type="molecule type" value="Genomic_DNA"/>
</dbReference>
<dbReference type="Gene3D" id="3.90.1150.10">
    <property type="entry name" value="Aspartate Aminotransferase, domain 1"/>
    <property type="match status" value="1"/>
</dbReference>
<comment type="catalytic activity">
    <reaction evidence="5">
        <text>N(2)-acetyl-L-ornithine + 2-oxoglutarate = N-acetyl-L-glutamate 5-semialdehyde + L-glutamate</text>
        <dbReference type="Rhea" id="RHEA:18049"/>
        <dbReference type="ChEBI" id="CHEBI:16810"/>
        <dbReference type="ChEBI" id="CHEBI:29123"/>
        <dbReference type="ChEBI" id="CHEBI:29985"/>
        <dbReference type="ChEBI" id="CHEBI:57805"/>
        <dbReference type="EC" id="2.6.1.11"/>
    </reaction>
</comment>
<proteinExistence type="inferred from homology"/>
<dbReference type="Pfam" id="PF00202">
    <property type="entry name" value="Aminotran_3"/>
    <property type="match status" value="1"/>
</dbReference>
<dbReference type="PIRSF" id="PIRSF000521">
    <property type="entry name" value="Transaminase_4ab_Lys_Orn"/>
    <property type="match status" value="1"/>
</dbReference>
<comment type="miscellaneous">
    <text evidence="5">May also have succinyldiaminopimelate aminotransferase activity, thus carrying out the corresponding step in lysine biosynthesis.</text>
</comment>
<feature type="binding site" evidence="5">
    <location>
        <position position="281"/>
    </location>
    <ligand>
        <name>pyridoxal 5'-phosphate</name>
        <dbReference type="ChEBI" id="CHEBI:597326"/>
    </ligand>
</feature>
<evidence type="ECO:0000256" key="3">
    <source>
        <dbReference type="ARBA" id="ARBA00022679"/>
    </source>
</evidence>
<keyword evidence="7" id="KW-1185">Reference proteome</keyword>
<dbReference type="Gene3D" id="3.40.640.10">
    <property type="entry name" value="Type I PLP-dependent aspartate aminotransferase-like (Major domain)"/>
    <property type="match status" value="1"/>
</dbReference>
<keyword evidence="4 5" id="KW-0663">Pyridoxal phosphate</keyword>
<evidence type="ECO:0000313" key="6">
    <source>
        <dbReference type="EMBL" id="MFM9412797.1"/>
    </source>
</evidence>
<keyword evidence="5" id="KW-0055">Arginine biosynthesis</keyword>
<feature type="binding site" evidence="5">
    <location>
        <position position="280"/>
    </location>
    <ligand>
        <name>N(2)-acetyl-L-ornithine</name>
        <dbReference type="ChEBI" id="CHEBI:57805"/>
    </ligand>
</feature>
<feature type="binding site" evidence="5">
    <location>
        <begin position="223"/>
        <end position="226"/>
    </location>
    <ligand>
        <name>pyridoxal 5'-phosphate</name>
        <dbReference type="ChEBI" id="CHEBI:597326"/>
    </ligand>
</feature>
<dbReference type="InterPro" id="IPR050103">
    <property type="entry name" value="Class-III_PLP-dep_AT"/>
</dbReference>
<dbReference type="InterPro" id="IPR049704">
    <property type="entry name" value="Aminotrans_3_PPA_site"/>
</dbReference>
<feature type="modified residue" description="N6-(pyridoxal phosphate)lysine" evidence="5">
    <location>
        <position position="252"/>
    </location>
</feature>
<dbReference type="Proteomes" id="UP001631949">
    <property type="component" value="Unassembled WGS sequence"/>
</dbReference>
<dbReference type="RefSeq" id="WP_408976428.1">
    <property type="nucleotide sequence ID" value="NZ_JBJUVG010000001.1"/>
</dbReference>
<keyword evidence="2 5" id="KW-0028">Amino-acid biosynthesis</keyword>
<dbReference type="PANTHER" id="PTHR11986:SF79">
    <property type="entry name" value="ACETYLORNITHINE AMINOTRANSFERASE, MITOCHONDRIAL"/>
    <property type="match status" value="1"/>
</dbReference>
<feature type="binding site" evidence="5">
    <location>
        <position position="141"/>
    </location>
    <ligand>
        <name>N(2)-acetyl-L-ornithine</name>
        <dbReference type="ChEBI" id="CHEBI:57805"/>
    </ligand>
</feature>
<gene>
    <name evidence="5" type="primary">argD</name>
    <name evidence="6" type="ORF">ACKQTC_00155</name>
</gene>
<dbReference type="PROSITE" id="PS00600">
    <property type="entry name" value="AA_TRANSFER_CLASS_3"/>
    <property type="match status" value="1"/>
</dbReference>
<dbReference type="InterPro" id="IPR005814">
    <property type="entry name" value="Aminotrans_3"/>
</dbReference>
<name>A0ABW9GVK1_9FIRM</name>
<evidence type="ECO:0000256" key="2">
    <source>
        <dbReference type="ARBA" id="ARBA00022605"/>
    </source>
</evidence>
<comment type="subcellular location">
    <subcellularLocation>
        <location evidence="5">Cytoplasm</location>
    </subcellularLocation>
</comment>
<dbReference type="NCBIfam" id="NF002325">
    <property type="entry name" value="PRK01278.1"/>
    <property type="match status" value="1"/>
</dbReference>
<comment type="subunit">
    <text evidence="5">Homodimer.</text>
</comment>
<keyword evidence="1 5" id="KW-0032">Aminotransferase</keyword>
<comment type="similarity">
    <text evidence="5">Belongs to the class-III pyridoxal-phosphate-dependent aminotransferase family. ArgD subfamily.</text>
</comment>
<dbReference type="CDD" id="cd00610">
    <property type="entry name" value="OAT_like"/>
    <property type="match status" value="1"/>
</dbReference>
<evidence type="ECO:0000256" key="5">
    <source>
        <dbReference type="HAMAP-Rule" id="MF_01107"/>
    </source>
</evidence>
<dbReference type="InterPro" id="IPR004636">
    <property type="entry name" value="AcOrn/SuccOrn_fam"/>
</dbReference>
<sequence>MDTKTLKASYHAHMLPVYAPYDAVLVRGRGATATDLDGKTYIDFTSGIGVNALGFCDPEWVRAVSDQAGQLQHTSNLYYTLPATTLAQTLTAQTDFDAIFFANSGAEANECAIKLARKVSFDRHGPGRADIISLTDSFHGRTMAALSATGQPSMHEAFMPILPGFSYVPPDDLAVLEAAITPATCAVMVECVQGEGGVHILDRAYLQGLAALCRDKDLLLIVDEVQTGIGRTGKLFAYQHYDIQPDIITLAKGLGGGLPIGACLTTAALKDHFSTGSHGSTFGGNPIACAGAKVMVDRIAQPAFLAAVEAKGQLLEDSLTPCPSIEKIDRLGLMIGLTLKDQKPADVLAACLDKGLMVLTAKDKVRLLPPLSISEEDLSQGCAILTEVLSGK</sequence>
<dbReference type="NCBIfam" id="TIGR00707">
    <property type="entry name" value="argD"/>
    <property type="match status" value="1"/>
</dbReference>
<evidence type="ECO:0000256" key="1">
    <source>
        <dbReference type="ARBA" id="ARBA00022576"/>
    </source>
</evidence>
<evidence type="ECO:0000256" key="4">
    <source>
        <dbReference type="ARBA" id="ARBA00022898"/>
    </source>
</evidence>
<reference evidence="6 7" key="1">
    <citation type="journal article" date="2016" name="Int. J. Syst. Evol. Microbiol.">
        <title>Peptococcus simiae sp. nov., isolated from rhesus macaque faeces and emended description of the genus Peptococcus.</title>
        <authorList>
            <person name="Shkoporov A.N."/>
            <person name="Efimov B.A."/>
            <person name="Kondova I."/>
            <person name="Ouwerling B."/>
            <person name="Chaplin A.V."/>
            <person name="Shcherbakova V.A."/>
            <person name="Langermans J.A.M."/>
        </authorList>
    </citation>
    <scope>NUCLEOTIDE SEQUENCE [LARGE SCALE GENOMIC DNA]</scope>
    <source>
        <strain evidence="6 7">M108</strain>
    </source>
</reference>
<dbReference type="InterPro" id="IPR015424">
    <property type="entry name" value="PyrdxlP-dep_Trfase"/>
</dbReference>
<comment type="pathway">
    <text evidence="5">Amino-acid biosynthesis; L-arginine biosynthesis; N(2)-acetyl-L-ornithine from L-glutamate: step 4/4.</text>
</comment>
<dbReference type="GO" id="GO:0008483">
    <property type="term" value="F:transaminase activity"/>
    <property type="evidence" value="ECO:0007669"/>
    <property type="project" value="UniProtKB-KW"/>
</dbReference>
<dbReference type="HAMAP" id="MF_01107">
    <property type="entry name" value="ArgD_aminotrans_3"/>
    <property type="match status" value="1"/>
</dbReference>
<protein>
    <recommendedName>
        <fullName evidence="5">Acetylornithine aminotransferase</fullName>
        <shortName evidence="5">ACOAT</shortName>
        <ecNumber evidence="5">2.6.1.11</ecNumber>
    </recommendedName>
</protein>
<feature type="binding site" evidence="5">
    <location>
        <begin position="105"/>
        <end position="106"/>
    </location>
    <ligand>
        <name>pyridoxal 5'-phosphate</name>
        <dbReference type="ChEBI" id="CHEBI:597326"/>
    </ligand>
</feature>
<evidence type="ECO:0000313" key="7">
    <source>
        <dbReference type="Proteomes" id="UP001631949"/>
    </source>
</evidence>
<dbReference type="PANTHER" id="PTHR11986">
    <property type="entry name" value="AMINOTRANSFERASE CLASS III"/>
    <property type="match status" value="1"/>
</dbReference>